<reference evidence="4" key="1">
    <citation type="journal article" date="2014" name="Genome Biol. Evol.">
        <title>Pangenome evidence for extensive interdomain horizontal transfer affecting lineage core and shell genes in uncultured planktonic thaumarchaeota and euryarchaeota.</title>
        <authorList>
            <person name="Deschamps P."/>
            <person name="Zivanovic Y."/>
            <person name="Moreira D."/>
            <person name="Rodriguez-Valera F."/>
            <person name="Lopez-Garcia P."/>
        </authorList>
    </citation>
    <scope>NUCLEOTIDE SEQUENCE</scope>
</reference>
<feature type="compositionally biased region" description="Basic and acidic residues" evidence="1">
    <location>
        <begin position="8"/>
        <end position="22"/>
    </location>
</feature>
<feature type="compositionally biased region" description="Basic and acidic residues" evidence="1">
    <location>
        <begin position="214"/>
        <end position="241"/>
    </location>
</feature>
<dbReference type="InterPro" id="IPR036465">
    <property type="entry name" value="vWFA_dom_sf"/>
</dbReference>
<feature type="region of interest" description="Disordered" evidence="1">
    <location>
        <begin position="1"/>
        <end position="25"/>
    </location>
</feature>
<dbReference type="PANTHER" id="PTHR38730:SF1">
    <property type="entry name" value="SLL7028 PROTEIN"/>
    <property type="match status" value="1"/>
</dbReference>
<dbReference type="InterPro" id="IPR018698">
    <property type="entry name" value="VWA-like_dom"/>
</dbReference>
<dbReference type="CDD" id="cd00198">
    <property type="entry name" value="vWFA"/>
    <property type="match status" value="1"/>
</dbReference>
<accession>A0A075FUX4</accession>
<dbReference type="Pfam" id="PF13203">
    <property type="entry name" value="DUF2201_N"/>
    <property type="match status" value="1"/>
</dbReference>
<proteinExistence type="predicted"/>
<evidence type="ECO:0000259" key="3">
    <source>
        <dbReference type="Pfam" id="PF13203"/>
    </source>
</evidence>
<protein>
    <recommendedName>
        <fullName evidence="5">Metal-dependent peptidase</fullName>
    </recommendedName>
</protein>
<feature type="region of interest" description="Disordered" evidence="1">
    <location>
        <begin position="186"/>
        <end position="241"/>
    </location>
</feature>
<dbReference type="AlphaFoldDB" id="A0A075FUX4"/>
<dbReference type="EMBL" id="KF900440">
    <property type="protein sequence ID" value="AIE95119.1"/>
    <property type="molecule type" value="Genomic_DNA"/>
</dbReference>
<evidence type="ECO:0000313" key="4">
    <source>
        <dbReference type="EMBL" id="AIE95119.1"/>
    </source>
</evidence>
<feature type="compositionally biased region" description="Basic and acidic residues" evidence="1">
    <location>
        <begin position="193"/>
        <end position="205"/>
    </location>
</feature>
<evidence type="ECO:0000256" key="1">
    <source>
        <dbReference type="SAM" id="MobiDB-lite"/>
    </source>
</evidence>
<evidence type="ECO:0000259" key="2">
    <source>
        <dbReference type="Pfam" id="PF09967"/>
    </source>
</evidence>
<sequence length="465" mass="53216">MSNSKSTKKGDNSGEERPENEQKFTLVKPTEEDEAMKHKMLEIWSQSRAELLTWRPFLGILAMNLDLIPVVDRRCSTACTDGRRIFFNPYFLANLTDNERMAILAHEIWHCGLMHFSREIGRIEEHKFWNYAIDHEVNTLLSDDGFSLPSNCVLYEQHRGLSSEQIFELLVSGKLPLHGEIMDDHMEEESDPSLDRPSSEKKQSEDSENSNSEGGDKYSDISDRHGPLTRETENGIELKDDKNFRPRRSDQIWKDWRAKMMAAAQQCSARGQDLGNYEKILGEILQSKLPWKEILRQFLTPLFGGARSWLPPNRRYVTQGLYLPSRKQEELLKIVVVIDTSGSTMGDIVDSFMSEVNAIVNTFGGYEMTLMQIDMVVQDVQKYSMEEPFNVKDFTLLGGGGTDFRPAFEHVEEELYNDVKLLMYLTDGYGTAPEKSPPYPVLWVLCEGGVKPAEWGQELQIPPII</sequence>
<dbReference type="InterPro" id="IPR025154">
    <property type="entry name" value="Put_metallopeptidase_dom"/>
</dbReference>
<feature type="domain" description="Putative metallopeptidase" evidence="3">
    <location>
        <begin position="46"/>
        <end position="326"/>
    </location>
</feature>
<dbReference type="Pfam" id="PF09967">
    <property type="entry name" value="DUF2201"/>
    <property type="match status" value="1"/>
</dbReference>
<dbReference type="PANTHER" id="PTHR38730">
    <property type="entry name" value="SLL7028 PROTEIN"/>
    <property type="match status" value="1"/>
</dbReference>
<evidence type="ECO:0008006" key="5">
    <source>
        <dbReference type="Google" id="ProtNLM"/>
    </source>
</evidence>
<dbReference type="SUPFAM" id="SSF53300">
    <property type="entry name" value="vWA-like"/>
    <property type="match status" value="1"/>
</dbReference>
<name>A0A075FUX4_9EURY</name>
<feature type="domain" description="VWA-like" evidence="2">
    <location>
        <begin position="334"/>
        <end position="461"/>
    </location>
</feature>
<organism evidence="4">
    <name type="scientific">uncultured marine group II/III euryarchaeote AD1000_57_F12</name>
    <dbReference type="NCBI Taxonomy" id="1457788"/>
    <lineage>
        <taxon>Archaea</taxon>
        <taxon>Methanobacteriati</taxon>
        <taxon>Methanobacteriota</taxon>
        <taxon>environmental samples</taxon>
    </lineage>
</organism>